<dbReference type="EMBL" id="JALNTZ010000004">
    <property type="protein sequence ID" value="KAJ3656732.1"/>
    <property type="molecule type" value="Genomic_DNA"/>
</dbReference>
<gene>
    <name evidence="1" type="ORF">Zmor_015782</name>
</gene>
<organism evidence="1 2">
    <name type="scientific">Zophobas morio</name>
    <dbReference type="NCBI Taxonomy" id="2755281"/>
    <lineage>
        <taxon>Eukaryota</taxon>
        <taxon>Metazoa</taxon>
        <taxon>Ecdysozoa</taxon>
        <taxon>Arthropoda</taxon>
        <taxon>Hexapoda</taxon>
        <taxon>Insecta</taxon>
        <taxon>Pterygota</taxon>
        <taxon>Neoptera</taxon>
        <taxon>Endopterygota</taxon>
        <taxon>Coleoptera</taxon>
        <taxon>Polyphaga</taxon>
        <taxon>Cucujiformia</taxon>
        <taxon>Tenebrionidae</taxon>
        <taxon>Zophobas</taxon>
    </lineage>
</organism>
<reference evidence="1" key="1">
    <citation type="journal article" date="2023" name="G3 (Bethesda)">
        <title>Whole genome assemblies of Zophobas morio and Tenebrio molitor.</title>
        <authorList>
            <person name="Kaur S."/>
            <person name="Stinson S.A."/>
            <person name="diCenzo G.C."/>
        </authorList>
    </citation>
    <scope>NUCLEOTIDE SEQUENCE</scope>
    <source>
        <strain evidence="1">QUZm001</strain>
    </source>
</reference>
<dbReference type="AlphaFoldDB" id="A0AA38IHF6"/>
<sequence length="294" mass="33345">MIKPKVAQKAFQTQEDLLRNVDLLNENISVTNSKKAKDGAIIVGCNNIENSKKLKQLAADKLSNDYDVFVLRSEHPRVRIVGIPSCLNKESFMSYLKSQNSDLLADATEYRLLNFWPLKKNKKILQATVQLDIHTYKKVMKACGLLVGINICKLYDDTTVTRCFKCNGFDHKTKCPRPVICALCAGEHQVNTCHSGAKVCSNCRGLKHMHGFDISVDHPAWYYKSCFAFKFAEDKLRNVVFGEPVRIDISKIPNFKPTDVQSVPSTSSVQVFNRFEPLSDFKSSFLDRPQMRPM</sequence>
<dbReference type="Proteomes" id="UP001168821">
    <property type="component" value="Unassembled WGS sequence"/>
</dbReference>
<proteinExistence type="predicted"/>
<evidence type="ECO:0000313" key="2">
    <source>
        <dbReference type="Proteomes" id="UP001168821"/>
    </source>
</evidence>
<name>A0AA38IHF6_9CUCU</name>
<evidence type="ECO:0008006" key="3">
    <source>
        <dbReference type="Google" id="ProtNLM"/>
    </source>
</evidence>
<comment type="caution">
    <text evidence="1">The sequence shown here is derived from an EMBL/GenBank/DDBJ whole genome shotgun (WGS) entry which is preliminary data.</text>
</comment>
<keyword evidence="2" id="KW-1185">Reference proteome</keyword>
<protein>
    <recommendedName>
        <fullName evidence="3">Nucleic-acid-binding protein from transposon X-element</fullName>
    </recommendedName>
</protein>
<evidence type="ECO:0000313" key="1">
    <source>
        <dbReference type="EMBL" id="KAJ3656732.1"/>
    </source>
</evidence>
<accession>A0AA38IHF6</accession>